<dbReference type="AlphaFoldDB" id="A0A1E5RCQ6"/>
<dbReference type="GO" id="GO:0005739">
    <property type="term" value="C:mitochondrion"/>
    <property type="evidence" value="ECO:0007669"/>
    <property type="project" value="TreeGrafter"/>
</dbReference>
<dbReference type="FunFam" id="3.40.50.10860:FF:000005">
    <property type="entry name" value="C-1-tetrahydrofolate synthase, cytoplasmic, putative"/>
    <property type="match status" value="1"/>
</dbReference>
<dbReference type="PROSITE" id="PS00767">
    <property type="entry name" value="THF_DHG_CYH_2"/>
    <property type="match status" value="1"/>
</dbReference>
<dbReference type="Gene3D" id="3.40.50.10860">
    <property type="entry name" value="Leucine Dehydrogenase, chain A, domain 1"/>
    <property type="match status" value="1"/>
</dbReference>
<dbReference type="InterPro" id="IPR000559">
    <property type="entry name" value="Formate_THF_ligase"/>
</dbReference>
<comment type="pathway">
    <text evidence="1">One-carbon metabolism; tetrahydrofolate interconversion.</text>
</comment>
<evidence type="ECO:0000313" key="19">
    <source>
        <dbReference type="Proteomes" id="UP000095358"/>
    </source>
</evidence>
<dbReference type="InterPro" id="IPR000672">
    <property type="entry name" value="THF_DH/CycHdrlase"/>
</dbReference>
<comment type="catalytic activity">
    <reaction evidence="13">
        <text>(6R)-5,10-methylene-5,6,7,8-tetrahydrofolate + NADP(+) = (6R)-5,10-methenyltetrahydrofolate + NADPH</text>
        <dbReference type="Rhea" id="RHEA:22812"/>
        <dbReference type="ChEBI" id="CHEBI:15636"/>
        <dbReference type="ChEBI" id="CHEBI:57455"/>
        <dbReference type="ChEBI" id="CHEBI:57783"/>
        <dbReference type="ChEBI" id="CHEBI:58349"/>
        <dbReference type="EC" id="1.5.1.5"/>
    </reaction>
    <physiologicalReaction direction="left-to-right" evidence="13">
        <dbReference type="Rhea" id="RHEA:22813"/>
    </physiologicalReaction>
    <physiologicalReaction direction="right-to-left" evidence="13">
        <dbReference type="Rhea" id="RHEA:22814"/>
    </physiologicalReaction>
</comment>
<dbReference type="GO" id="GO:0005524">
    <property type="term" value="F:ATP binding"/>
    <property type="evidence" value="ECO:0007669"/>
    <property type="project" value="UniProtKB-KW"/>
</dbReference>
<comment type="catalytic activity">
    <reaction evidence="14">
        <text>(6S)-5,6,7,8-tetrahydrofolate + formate + ATP = (6R)-10-formyltetrahydrofolate + ADP + phosphate</text>
        <dbReference type="Rhea" id="RHEA:20221"/>
        <dbReference type="ChEBI" id="CHEBI:15740"/>
        <dbReference type="ChEBI" id="CHEBI:30616"/>
        <dbReference type="ChEBI" id="CHEBI:43474"/>
        <dbReference type="ChEBI" id="CHEBI:57453"/>
        <dbReference type="ChEBI" id="CHEBI:195366"/>
        <dbReference type="ChEBI" id="CHEBI:456216"/>
        <dbReference type="EC" id="6.3.4.3"/>
    </reaction>
    <physiologicalReaction direction="left-to-right" evidence="14">
        <dbReference type="Rhea" id="RHEA:20222"/>
    </physiologicalReaction>
    <physiologicalReaction direction="right-to-left" evidence="14">
        <dbReference type="Rhea" id="RHEA:20223"/>
    </physiologicalReaction>
</comment>
<dbReference type="InterPro" id="IPR020631">
    <property type="entry name" value="THF_DH/CycHdrlase_NAD-bd_dom"/>
</dbReference>
<dbReference type="Pfam" id="PF00763">
    <property type="entry name" value="THF_DHG_CYH"/>
    <property type="match status" value="1"/>
</dbReference>
<dbReference type="GO" id="GO:0035999">
    <property type="term" value="P:tetrahydrofolate interconversion"/>
    <property type="evidence" value="ECO:0007669"/>
    <property type="project" value="UniProtKB-UniPathway"/>
</dbReference>
<dbReference type="PANTHER" id="PTHR48099">
    <property type="entry name" value="C-1-TETRAHYDROFOLATE SYNTHASE, CYTOPLASMIC-RELATED"/>
    <property type="match status" value="1"/>
</dbReference>
<dbReference type="Gene3D" id="3.40.50.300">
    <property type="entry name" value="P-loop containing nucleotide triphosphate hydrolases"/>
    <property type="match status" value="2"/>
</dbReference>
<evidence type="ECO:0000313" key="18">
    <source>
        <dbReference type="EMBL" id="OEJ84680.1"/>
    </source>
</evidence>
<feature type="domain" description="Tetrahydrofolate dehydrogenase/cyclohydrolase catalytic" evidence="16">
    <location>
        <begin position="27"/>
        <end position="143"/>
    </location>
</feature>
<evidence type="ECO:0000256" key="15">
    <source>
        <dbReference type="ARBA" id="ARBA00052163"/>
    </source>
</evidence>
<name>A0A1E5RCQ6_HANUV</name>
<dbReference type="PROSITE" id="PS00721">
    <property type="entry name" value="FTHFS_1"/>
    <property type="match status" value="1"/>
</dbReference>
<dbReference type="Gene3D" id="3.10.410.10">
    <property type="entry name" value="Formyltetrahydrofolate synthetase, domain 3"/>
    <property type="match status" value="1"/>
</dbReference>
<dbReference type="UniPathway" id="UPA00193"/>
<dbReference type="InterPro" id="IPR046346">
    <property type="entry name" value="Aminoacid_DH-like_N_sf"/>
</dbReference>
<evidence type="ECO:0000256" key="8">
    <source>
        <dbReference type="ARBA" id="ARBA00022801"/>
    </source>
</evidence>
<reference evidence="19" key="1">
    <citation type="journal article" date="2016" name="Genome Announc.">
        <title>Genome sequences of three species of Hanseniaspora isolated from spontaneous wine fermentations.</title>
        <authorList>
            <person name="Sternes P.R."/>
            <person name="Lee D."/>
            <person name="Kutyna D.R."/>
            <person name="Borneman A.R."/>
        </authorList>
    </citation>
    <scope>NUCLEOTIDE SEQUENCE [LARGE SCALE GENOMIC DNA]</scope>
    <source>
        <strain evidence="19">AWRI3580</strain>
    </source>
</reference>
<dbReference type="Gene3D" id="3.30.1510.10">
    <property type="entry name" value="Domain 2, N(10)-formyltetrahydrofolate synthetase"/>
    <property type="match status" value="2"/>
</dbReference>
<dbReference type="Gene3D" id="3.40.50.720">
    <property type="entry name" value="NAD(P)-binding Rossmann-like Domain"/>
    <property type="match status" value="1"/>
</dbReference>
<evidence type="ECO:0000256" key="12">
    <source>
        <dbReference type="ARBA" id="ARBA00023268"/>
    </source>
</evidence>
<dbReference type="FunFam" id="3.40.50.720:FF:000006">
    <property type="entry name" value="Bifunctional protein FolD"/>
    <property type="match status" value="1"/>
</dbReference>
<evidence type="ECO:0000259" key="16">
    <source>
        <dbReference type="Pfam" id="PF00763"/>
    </source>
</evidence>
<dbReference type="HAMAP" id="MF_01576">
    <property type="entry name" value="THF_DHG_CYH"/>
    <property type="match status" value="1"/>
</dbReference>
<feature type="domain" description="Tetrahydrofolate dehydrogenase/cyclohydrolase NAD(P)-binding" evidence="17">
    <location>
        <begin position="164"/>
        <end position="311"/>
    </location>
</feature>
<evidence type="ECO:0000256" key="1">
    <source>
        <dbReference type="ARBA" id="ARBA00004777"/>
    </source>
</evidence>
<dbReference type="SUPFAM" id="SSF53223">
    <property type="entry name" value="Aminoacid dehydrogenase-like, N-terminal domain"/>
    <property type="match status" value="1"/>
</dbReference>
<dbReference type="PANTHER" id="PTHR48099:SF26">
    <property type="entry name" value="C-1-TETRAHYDROFOLATE SYNTHASE, MITOCHONDRIAL"/>
    <property type="match status" value="1"/>
</dbReference>
<gene>
    <name evidence="18" type="ORF">AWRI3580_g3436</name>
</gene>
<dbReference type="InterPro" id="IPR027417">
    <property type="entry name" value="P-loop_NTPase"/>
</dbReference>
<proteinExistence type="inferred from homology"/>
<dbReference type="CDD" id="cd00477">
    <property type="entry name" value="FTHFS"/>
    <property type="match status" value="1"/>
</dbReference>
<dbReference type="GO" id="GO:0005829">
    <property type="term" value="C:cytosol"/>
    <property type="evidence" value="ECO:0007669"/>
    <property type="project" value="TreeGrafter"/>
</dbReference>
<dbReference type="GO" id="GO:0004329">
    <property type="term" value="F:formate-tetrahydrofolate ligase activity"/>
    <property type="evidence" value="ECO:0007669"/>
    <property type="project" value="UniProtKB-EC"/>
</dbReference>
<evidence type="ECO:0000256" key="14">
    <source>
        <dbReference type="ARBA" id="ARBA00051544"/>
    </source>
</evidence>
<dbReference type="InterPro" id="IPR020630">
    <property type="entry name" value="THF_DH/CycHdrlase_cat_dom"/>
</dbReference>
<dbReference type="Proteomes" id="UP000095358">
    <property type="component" value="Unassembled WGS sequence"/>
</dbReference>
<evidence type="ECO:0000256" key="11">
    <source>
        <dbReference type="ARBA" id="ARBA00023002"/>
    </source>
</evidence>
<sequence length="961" mass="104031">MLLNSFKSTSLKGNFKSIHLTSLYHVLSGKNLSEVMREELAEKIRTIKLQHPEFDPKLKILQIGSRSDSSTYVKAKLSASTKSGVSCDVEKLPEDINETELLSRIEKFNDDDSIHGILIQLPLPKHLDETLITNAVLARKDVDGFHRYNVGELSKRGGEPYFIPCTPNGVMRLLKETNIPLKGKTAVVIGRSDIVGTPVSSLLKKADCTVTMVHRHSENVPELIKQADIVVAACGVPQFVKGEWIKEGAIVIDVGINYIPAPHKKSGKKLVGDVDFESCKDKASFITPVPGGVGPMTVGMLTSNVFQAALKAFNDETKLPEIHPVKIDTSFPVPSDIEISRRHTPKPISAIASELNLHNSEVEYHGHHLAKVNPKILNRLEKNRNPGKYVLVGGVTPTAFGEGKSTICISLASSLYAHLNKPTIANVRQPSLGPSFGVKGTASGAGRSLVVPVDTFTLELTDIHSISIANNLLAAAIDTRMFHETTTKNDKTFFKRLVPAKNGERKFTKSQLKRLEKLGIKKTNPDELSDAEISQFAKLNINPDTITIKRVVDVNDRMLREITIGQSKTEKGLSRTTGFDIAVASELMAILALSTDLSDMRKRIGRMVIGFNNEGVAITAEDIGVAGAVTSLLVDAIKPNLMQTLEGTPVMVHAGPFANISIGASSIIADRIGLRLVGPHKSAKDQDDSGYVVTEAGFDFTMGGERFMNIKCRNSGLSPDCVVIVSTVKAMKSHGGAPECKPGQQLPIEYQEENVGFVESGVCNLQKQIANAKQFGVPVVVAINKYAGDTEAELEAIKKASLEAGAFDAVTSDPWAKGGAGSVELSKAVIEACKQPKDFKLLYDVDLTVEEKLTTIVQKMYGGAEIELSELAKQKIDMYKKQGFGNLPICIAKTQYSLSHDPLLKGVPTGFKFPIRDVRASIGAGYLYALAGDIQTIPGLPTAPGYLKVDIDEDGVVDGLF</sequence>
<dbReference type="PRINTS" id="PR00085">
    <property type="entry name" value="THFDHDRGNASE"/>
</dbReference>
<evidence type="ECO:0000256" key="10">
    <source>
        <dbReference type="ARBA" id="ARBA00022857"/>
    </source>
</evidence>
<dbReference type="SUPFAM" id="SSF52540">
    <property type="entry name" value="P-loop containing nucleoside triphosphate hydrolases"/>
    <property type="match status" value="1"/>
</dbReference>
<evidence type="ECO:0000256" key="9">
    <source>
        <dbReference type="ARBA" id="ARBA00022840"/>
    </source>
</evidence>
<keyword evidence="9" id="KW-0067">ATP-binding</keyword>
<keyword evidence="8" id="KW-0378">Hydrolase</keyword>
<dbReference type="EMBL" id="LPNN01000007">
    <property type="protein sequence ID" value="OEJ84680.1"/>
    <property type="molecule type" value="Genomic_DNA"/>
</dbReference>
<evidence type="ECO:0000256" key="3">
    <source>
        <dbReference type="ARBA" id="ARBA00006985"/>
    </source>
</evidence>
<evidence type="ECO:0000256" key="5">
    <source>
        <dbReference type="ARBA" id="ARBA00022563"/>
    </source>
</evidence>
<comment type="caution">
    <text evidence="18">The sequence shown here is derived from an EMBL/GenBank/DDBJ whole genome shotgun (WGS) entry which is preliminary data.</text>
</comment>
<dbReference type="VEuPathDB" id="FungiDB:AWRI3580_g3436"/>
<dbReference type="InterPro" id="IPR020867">
    <property type="entry name" value="THF_DH/CycHdrlase_CS"/>
</dbReference>
<keyword evidence="5" id="KW-0554">One-carbon metabolism</keyword>
<keyword evidence="6" id="KW-0436">Ligase</keyword>
<accession>A0A1E5RCQ6</accession>
<dbReference type="HAMAP" id="MF_01543">
    <property type="entry name" value="FTHFS"/>
    <property type="match status" value="1"/>
</dbReference>
<organism evidence="18 19">
    <name type="scientific">Hanseniaspora uvarum</name>
    <name type="common">Yeast</name>
    <name type="synonym">Kloeckera apiculata</name>
    <dbReference type="NCBI Taxonomy" id="29833"/>
    <lineage>
        <taxon>Eukaryota</taxon>
        <taxon>Fungi</taxon>
        <taxon>Dikarya</taxon>
        <taxon>Ascomycota</taxon>
        <taxon>Saccharomycotina</taxon>
        <taxon>Saccharomycetes</taxon>
        <taxon>Saccharomycodales</taxon>
        <taxon>Saccharomycodaceae</taxon>
        <taxon>Hanseniaspora</taxon>
    </lineage>
</organism>
<evidence type="ECO:0000256" key="6">
    <source>
        <dbReference type="ARBA" id="ARBA00022598"/>
    </source>
</evidence>
<dbReference type="GO" id="GO:0004477">
    <property type="term" value="F:methenyltetrahydrofolate cyclohydrolase activity"/>
    <property type="evidence" value="ECO:0007669"/>
    <property type="project" value="UniProtKB-EC"/>
</dbReference>
<comment type="catalytic activity">
    <reaction evidence="15">
        <text>(6R)-5,10-methenyltetrahydrofolate + H2O = (6R)-10-formyltetrahydrofolate + H(+)</text>
        <dbReference type="Rhea" id="RHEA:23700"/>
        <dbReference type="ChEBI" id="CHEBI:15377"/>
        <dbReference type="ChEBI" id="CHEBI:15378"/>
        <dbReference type="ChEBI" id="CHEBI:57455"/>
        <dbReference type="ChEBI" id="CHEBI:195366"/>
        <dbReference type="EC" id="3.5.4.9"/>
    </reaction>
    <physiologicalReaction direction="left-to-right" evidence="15">
        <dbReference type="Rhea" id="RHEA:23701"/>
    </physiologicalReaction>
    <physiologicalReaction direction="right-to-left" evidence="15">
        <dbReference type="Rhea" id="RHEA:23702"/>
    </physiologicalReaction>
</comment>
<keyword evidence="12" id="KW-0511">Multifunctional enzyme</keyword>
<evidence type="ECO:0000256" key="13">
    <source>
        <dbReference type="ARBA" id="ARBA00051435"/>
    </source>
</evidence>
<comment type="similarity">
    <text evidence="3">In the C-terminal section; belongs to the formate--tetrahydrofolate ligase family.</text>
</comment>
<protein>
    <submittedName>
        <fullName evidence="18">C-1-tetrahydrofolate synthase, mitochondrial</fullName>
    </submittedName>
</protein>
<dbReference type="OrthoDB" id="5126881at2759"/>
<evidence type="ECO:0000256" key="4">
    <source>
        <dbReference type="ARBA" id="ARBA00011738"/>
    </source>
</evidence>
<evidence type="ECO:0000259" key="17">
    <source>
        <dbReference type="Pfam" id="PF02882"/>
    </source>
</evidence>
<dbReference type="SUPFAM" id="SSF51735">
    <property type="entry name" value="NAD(P)-binding Rossmann-fold domains"/>
    <property type="match status" value="1"/>
</dbReference>
<dbReference type="InterPro" id="IPR036291">
    <property type="entry name" value="NAD(P)-bd_dom_sf"/>
</dbReference>
<comment type="similarity">
    <text evidence="2">In the N-terminal section; belongs to the tetrahydrofolate dehydrogenase/cyclohydrolase family.</text>
</comment>
<dbReference type="GO" id="GO:0004488">
    <property type="term" value="F:methylenetetrahydrofolate dehydrogenase (NADP+) activity"/>
    <property type="evidence" value="ECO:0007669"/>
    <property type="project" value="UniProtKB-EC"/>
</dbReference>
<dbReference type="STRING" id="29833.A0A1E5RCQ6"/>
<dbReference type="Pfam" id="PF01268">
    <property type="entry name" value="FTHFS"/>
    <property type="match status" value="1"/>
</dbReference>
<keyword evidence="10" id="KW-0521">NADP</keyword>
<dbReference type="FunFam" id="3.10.410.10:FF:000001">
    <property type="entry name" value="Putative formate--tetrahydrofolate ligase"/>
    <property type="match status" value="1"/>
</dbReference>
<keyword evidence="19" id="KW-1185">Reference proteome</keyword>
<evidence type="ECO:0000256" key="2">
    <source>
        <dbReference type="ARBA" id="ARBA00005559"/>
    </source>
</evidence>
<dbReference type="InterPro" id="IPR020628">
    <property type="entry name" value="Formate_THF_ligase_CS"/>
</dbReference>
<comment type="subunit">
    <text evidence="4">Homodimer.</text>
</comment>
<dbReference type="CDD" id="cd01080">
    <property type="entry name" value="NAD_bind_m-THF_DH_Cyclohyd"/>
    <property type="match status" value="1"/>
</dbReference>
<keyword evidence="11" id="KW-0560">Oxidoreductase</keyword>
<dbReference type="Pfam" id="PF02882">
    <property type="entry name" value="THF_DHG_CYH_C"/>
    <property type="match status" value="1"/>
</dbReference>
<evidence type="ECO:0000256" key="7">
    <source>
        <dbReference type="ARBA" id="ARBA00022741"/>
    </source>
</evidence>
<keyword evidence="7" id="KW-0547">Nucleotide-binding</keyword>